<accession>A0A095TAV2</accession>
<feature type="domain" description="ABC-2 type transporter transmembrane" evidence="7">
    <location>
        <begin position="32"/>
        <end position="368"/>
    </location>
</feature>
<dbReference type="InterPro" id="IPR051449">
    <property type="entry name" value="ABC-2_transporter_component"/>
</dbReference>
<dbReference type="InterPro" id="IPR013525">
    <property type="entry name" value="ABC2_TM"/>
</dbReference>
<dbReference type="PANTHER" id="PTHR30294">
    <property type="entry name" value="MEMBRANE COMPONENT OF ABC TRANSPORTER YHHJ-RELATED"/>
    <property type="match status" value="1"/>
</dbReference>
<evidence type="ECO:0000313" key="8">
    <source>
        <dbReference type="EMBL" id="KGD73624.1"/>
    </source>
</evidence>
<dbReference type="EMBL" id="JPKR02000002">
    <property type="protein sequence ID" value="KGD73624.1"/>
    <property type="molecule type" value="Genomic_DNA"/>
</dbReference>
<feature type="transmembrane region" description="Helical" evidence="6">
    <location>
        <begin position="29"/>
        <end position="46"/>
    </location>
</feature>
<keyword evidence="9" id="KW-1185">Reference proteome</keyword>
<dbReference type="GO" id="GO:0140359">
    <property type="term" value="F:ABC-type transporter activity"/>
    <property type="evidence" value="ECO:0007669"/>
    <property type="project" value="InterPro"/>
</dbReference>
<reference evidence="8" key="1">
    <citation type="submission" date="2014-12" db="EMBL/GenBank/DDBJ databases">
        <title>The draft genome of the Tatumella morbirosei type strain, LMG23360T isolated from pineapple rot.</title>
        <authorList>
            <person name="Smits T.H."/>
            <person name="Palmer M."/>
            <person name="Venter S.N."/>
            <person name="Duffy B."/>
            <person name="Steenkamp E.T."/>
            <person name="Chan W.Y."/>
            <person name="Coutinho T.A."/>
            <person name="Coetzee M.P."/>
            <person name="De Maayer P."/>
        </authorList>
    </citation>
    <scope>NUCLEOTIDE SEQUENCE [LARGE SCALE GENOMIC DNA]</scope>
    <source>
        <strain evidence="8">LMG 23360</strain>
    </source>
</reference>
<dbReference type="Proteomes" id="UP000029577">
    <property type="component" value="Unassembled WGS sequence"/>
</dbReference>
<feature type="transmembrane region" description="Helical" evidence="6">
    <location>
        <begin position="292"/>
        <end position="313"/>
    </location>
</feature>
<comment type="subcellular location">
    <subcellularLocation>
        <location evidence="1">Cell membrane</location>
        <topology evidence="1">Multi-pass membrane protein</topology>
    </subcellularLocation>
</comment>
<feature type="transmembrane region" description="Helical" evidence="6">
    <location>
        <begin position="265"/>
        <end position="285"/>
    </location>
</feature>
<organism evidence="8 9">
    <name type="scientific">Tatumella morbirosei</name>
    <dbReference type="NCBI Taxonomy" id="642227"/>
    <lineage>
        <taxon>Bacteria</taxon>
        <taxon>Pseudomonadati</taxon>
        <taxon>Pseudomonadota</taxon>
        <taxon>Gammaproteobacteria</taxon>
        <taxon>Enterobacterales</taxon>
        <taxon>Erwiniaceae</taxon>
        <taxon>Tatumella</taxon>
    </lineage>
</organism>
<dbReference type="OrthoDB" id="5592991at2"/>
<evidence type="ECO:0000256" key="1">
    <source>
        <dbReference type="ARBA" id="ARBA00004651"/>
    </source>
</evidence>
<dbReference type="PANTHER" id="PTHR30294:SF47">
    <property type="entry name" value="INNER MEMBRANE TRANSPORT PERMEASE YHHJ"/>
    <property type="match status" value="1"/>
</dbReference>
<protein>
    <submittedName>
        <fullName evidence="8">Antibiotic ABC transporter permease</fullName>
    </submittedName>
</protein>
<dbReference type="STRING" id="642227.HA49_10245"/>
<evidence type="ECO:0000256" key="2">
    <source>
        <dbReference type="ARBA" id="ARBA00022475"/>
    </source>
</evidence>
<comment type="caution">
    <text evidence="8">The sequence shown here is derived from an EMBL/GenBank/DDBJ whole genome shotgun (WGS) entry which is preliminary data.</text>
</comment>
<feature type="transmembrane region" description="Helical" evidence="6">
    <location>
        <begin position="348"/>
        <end position="369"/>
    </location>
</feature>
<dbReference type="RefSeq" id="WP_038019960.1">
    <property type="nucleotide sequence ID" value="NZ_JPKR02000002.1"/>
</dbReference>
<keyword evidence="5 6" id="KW-0472">Membrane</keyword>
<keyword evidence="4 6" id="KW-1133">Transmembrane helix</keyword>
<evidence type="ECO:0000259" key="7">
    <source>
        <dbReference type="Pfam" id="PF12698"/>
    </source>
</evidence>
<feature type="transmembrane region" description="Helical" evidence="6">
    <location>
        <begin position="233"/>
        <end position="253"/>
    </location>
</feature>
<gene>
    <name evidence="8" type="ORF">HA49_10245</name>
</gene>
<evidence type="ECO:0000256" key="3">
    <source>
        <dbReference type="ARBA" id="ARBA00022692"/>
    </source>
</evidence>
<dbReference type="eggNOG" id="COG0842">
    <property type="taxonomic scope" value="Bacteria"/>
</dbReference>
<evidence type="ECO:0000313" key="9">
    <source>
        <dbReference type="Proteomes" id="UP000029577"/>
    </source>
</evidence>
<keyword evidence="2" id="KW-1003">Cell membrane</keyword>
<evidence type="ECO:0000256" key="6">
    <source>
        <dbReference type="SAM" id="Phobius"/>
    </source>
</evidence>
<evidence type="ECO:0000256" key="4">
    <source>
        <dbReference type="ARBA" id="ARBA00022989"/>
    </source>
</evidence>
<feature type="transmembrane region" description="Helical" evidence="6">
    <location>
        <begin position="190"/>
        <end position="213"/>
    </location>
</feature>
<evidence type="ECO:0000256" key="5">
    <source>
        <dbReference type="ARBA" id="ARBA00023136"/>
    </source>
</evidence>
<name>A0A095TAV2_9GAMM</name>
<keyword evidence="3 6" id="KW-0812">Transmembrane</keyword>
<dbReference type="AlphaFoldDB" id="A0A095TAV2"/>
<dbReference type="GO" id="GO:0005886">
    <property type="term" value="C:plasma membrane"/>
    <property type="evidence" value="ECO:0007669"/>
    <property type="project" value="UniProtKB-SubCell"/>
</dbReference>
<dbReference type="Gene3D" id="3.40.1710.10">
    <property type="entry name" value="abc type-2 transporter like domain"/>
    <property type="match status" value="1"/>
</dbReference>
<dbReference type="Pfam" id="PF12698">
    <property type="entry name" value="ABC2_membrane_3"/>
    <property type="match status" value="1"/>
</dbReference>
<sequence length="384" mass="43361">MAVATLKRSWRCFSRAFSKEIRVDFRKPVIHWLTWCFPLLLFWLLSSNFSAGTLLHLPVAVVDNDHSELSRELIRKLDAGPHARLTEWPGGLPEAVEKLRTADDYGILYIPANFESDALSGRQPQVVFYYNALFYAAGLYSTQDFSGLMTDINTRYRTIIAEKIGKSVPTLPQVSLTYQSLFNASGSYIYYQQFAATIHLMQLFVVTCMIYVLSRSKPLVYSSSFTLSLLGKLAPYTLMYTTVLMAQIALLVWSSDARVVGNPVYMFFVAFFYIIAAQSLAVFLFTFTRTAITAYTLMALMVSIAMTFSGMAVPELSMPWPAQLISNLEPLTHALYAMFDLFLRQVPAMPVAEVCALLLIYPVVVSLLVRKRLPARLREQEAMV</sequence>
<proteinExistence type="predicted"/>